<feature type="signal peptide" evidence="3">
    <location>
        <begin position="1"/>
        <end position="16"/>
    </location>
</feature>
<protein>
    <submittedName>
        <fullName evidence="4">(northern house mosquito) hypothetical protein</fullName>
    </submittedName>
</protein>
<sequence>MLAAVGFIDFFVSMAATPYQLSPVTGWRSSTRNPSSMTAQKMRSSPASNHLDSRSFCIATELPNDDDPFRVTTGGEGDPGGPFSTDPGLEFVRHLPNEMFKLFRRIIVPMTLTFSSVFFTLKRSRKKLH</sequence>
<name>A0A8D8N933_CULPI</name>
<evidence type="ECO:0000256" key="1">
    <source>
        <dbReference type="SAM" id="MobiDB-lite"/>
    </source>
</evidence>
<keyword evidence="3" id="KW-0732">Signal</keyword>
<evidence type="ECO:0000256" key="3">
    <source>
        <dbReference type="SAM" id="SignalP"/>
    </source>
</evidence>
<feature type="transmembrane region" description="Helical" evidence="2">
    <location>
        <begin position="102"/>
        <end position="121"/>
    </location>
</feature>
<keyword evidence="2" id="KW-0812">Transmembrane</keyword>
<organism evidence="4">
    <name type="scientific">Culex pipiens</name>
    <name type="common">House mosquito</name>
    <dbReference type="NCBI Taxonomy" id="7175"/>
    <lineage>
        <taxon>Eukaryota</taxon>
        <taxon>Metazoa</taxon>
        <taxon>Ecdysozoa</taxon>
        <taxon>Arthropoda</taxon>
        <taxon>Hexapoda</taxon>
        <taxon>Insecta</taxon>
        <taxon>Pterygota</taxon>
        <taxon>Neoptera</taxon>
        <taxon>Endopterygota</taxon>
        <taxon>Diptera</taxon>
        <taxon>Nematocera</taxon>
        <taxon>Culicoidea</taxon>
        <taxon>Culicidae</taxon>
        <taxon>Culicinae</taxon>
        <taxon>Culicini</taxon>
        <taxon>Culex</taxon>
        <taxon>Culex</taxon>
    </lineage>
</organism>
<dbReference type="EMBL" id="HBUE01151257">
    <property type="protein sequence ID" value="CAG6505358.1"/>
    <property type="molecule type" value="Transcribed_RNA"/>
</dbReference>
<feature type="region of interest" description="Disordered" evidence="1">
    <location>
        <begin position="62"/>
        <end position="87"/>
    </location>
</feature>
<evidence type="ECO:0000313" key="4">
    <source>
        <dbReference type="EMBL" id="CAG6556657.1"/>
    </source>
</evidence>
<evidence type="ECO:0000256" key="2">
    <source>
        <dbReference type="SAM" id="Phobius"/>
    </source>
</evidence>
<feature type="chain" id="PRO_5036261573" evidence="3">
    <location>
        <begin position="17"/>
        <end position="129"/>
    </location>
</feature>
<dbReference type="EMBL" id="HBUE01138852">
    <property type="protein sequence ID" value="CAG6499833.1"/>
    <property type="molecule type" value="Transcribed_RNA"/>
</dbReference>
<keyword evidence="2" id="KW-0472">Membrane</keyword>
<feature type="region of interest" description="Disordered" evidence="1">
    <location>
        <begin position="25"/>
        <end position="50"/>
    </location>
</feature>
<accession>A0A8D8N933</accession>
<proteinExistence type="predicted"/>
<dbReference type="EMBL" id="HBUE01256256">
    <property type="protein sequence ID" value="CAG6556657.1"/>
    <property type="molecule type" value="Transcribed_RNA"/>
</dbReference>
<dbReference type="AlphaFoldDB" id="A0A8D8N933"/>
<keyword evidence="2" id="KW-1133">Transmembrane helix</keyword>
<reference evidence="4" key="1">
    <citation type="submission" date="2021-05" db="EMBL/GenBank/DDBJ databases">
        <authorList>
            <person name="Alioto T."/>
            <person name="Alioto T."/>
            <person name="Gomez Garrido J."/>
        </authorList>
    </citation>
    <scope>NUCLEOTIDE SEQUENCE</scope>
</reference>
<dbReference type="EMBL" id="HBUE01138853">
    <property type="protein sequence ID" value="CAG6499834.1"/>
    <property type="molecule type" value="Transcribed_RNA"/>
</dbReference>